<name>A0A9J6C4W4_POLVA</name>
<comment type="caution">
    <text evidence="20">The sequence shown here is derived from an EMBL/GenBank/DDBJ whole genome shotgun (WGS) entry which is preliminary data.</text>
</comment>
<keyword evidence="8 16" id="KW-0472">Membrane</keyword>
<keyword evidence="10" id="KW-1071">Ligand-gated ion channel</keyword>
<keyword evidence="6 16" id="KW-1133">Transmembrane helix</keyword>
<keyword evidence="21" id="KW-1185">Reference proteome</keyword>
<sequence>MNIEKLIIIFLCQVFVIAIDQNVDLKDSKIIEISNSMPNSSLKIRSKNKNDDDDSLVPPANVRSQIAKISGTANQKAIAEFCPSLENADLLTDEEFFAHLVHPCRYDRIQRPRMYDDYGKRLPVNVYARFFIYYLQNLDTHELQFAMQTLVQMRYVDPRLSFKDIAPGRTIPIKGEEDLRNKIWVPHVFFSNEKESRVLGTYGRHILTSISPDGTVIISSRLQATLFCPMDLKKFPFDQQECRANLECWMYNSSQVQLHWEKKSPLTLGPDKILSEYVLTETFTNETKIVADEHDLRHGAFVGNYSSISFCFKVERQSGFYILEFFLPSILIVAISWVSFWLQADQTAPRAMLGATSMLSFITLSSAQNKILPKVSYIKASEIWSMGCNAFIFGSLVEFAFVNVIWRRKKHVELKKVNAANILKHTLTASEIRAVLGIDTSRSVNHSSNSKNETILEENENSIKGNDKRKSFDSFLKVSETNSKISSRRSSIKSDLESDMTNNNHNKETKISEVDKMNNINHSKTIKPHIEKRATFSESIPISDTNKKSEEETFRNQNDSKIHLARKDSSGHFHRFNELEHRRKSVMLPIIFTEDDNGEIKMEMDTSNVQVADDNDSIEIVMENENEFSHHHHHSIYEGWTRMTPQEISHYIDKRSRAFFPGAFLMFNILYWTFVYFF</sequence>
<evidence type="ECO:0000256" key="3">
    <source>
        <dbReference type="ARBA" id="ARBA00022475"/>
    </source>
</evidence>
<proteinExistence type="inferred from homology"/>
<keyword evidence="4 16" id="KW-0812">Transmembrane</keyword>
<evidence type="ECO:0000256" key="1">
    <source>
        <dbReference type="ARBA" id="ARBA00004651"/>
    </source>
</evidence>
<evidence type="ECO:0000256" key="5">
    <source>
        <dbReference type="ARBA" id="ARBA00022729"/>
    </source>
</evidence>
<dbReference type="InterPro" id="IPR006201">
    <property type="entry name" value="Neur_channel"/>
</dbReference>
<dbReference type="SUPFAM" id="SSF90112">
    <property type="entry name" value="Neurotransmitter-gated ion-channel transmembrane pore"/>
    <property type="match status" value="1"/>
</dbReference>
<dbReference type="GO" id="GO:0099095">
    <property type="term" value="F:ligand-gated monoatomic anion channel activity"/>
    <property type="evidence" value="ECO:0007669"/>
    <property type="project" value="UniProtKB-ARBA"/>
</dbReference>
<dbReference type="InterPro" id="IPR006202">
    <property type="entry name" value="Neur_chan_lig-bd"/>
</dbReference>
<evidence type="ECO:0000259" key="19">
    <source>
        <dbReference type="Pfam" id="PF02932"/>
    </source>
</evidence>
<evidence type="ECO:0000256" key="15">
    <source>
        <dbReference type="ARBA" id="ARBA00082029"/>
    </source>
</evidence>
<organism evidence="20 21">
    <name type="scientific">Polypedilum vanderplanki</name>
    <name type="common">Sleeping chironomid midge</name>
    <dbReference type="NCBI Taxonomy" id="319348"/>
    <lineage>
        <taxon>Eukaryota</taxon>
        <taxon>Metazoa</taxon>
        <taxon>Ecdysozoa</taxon>
        <taxon>Arthropoda</taxon>
        <taxon>Hexapoda</taxon>
        <taxon>Insecta</taxon>
        <taxon>Pterygota</taxon>
        <taxon>Neoptera</taxon>
        <taxon>Endopterygota</taxon>
        <taxon>Diptera</taxon>
        <taxon>Nematocera</taxon>
        <taxon>Chironomoidea</taxon>
        <taxon>Chironomidae</taxon>
        <taxon>Chironominae</taxon>
        <taxon>Polypedilum</taxon>
        <taxon>Polypedilum</taxon>
    </lineage>
</organism>
<evidence type="ECO:0000313" key="20">
    <source>
        <dbReference type="EMBL" id="KAG5676859.1"/>
    </source>
</evidence>
<feature type="transmembrane region" description="Helical" evidence="16">
    <location>
        <begin position="352"/>
        <end position="371"/>
    </location>
</feature>
<keyword evidence="7 16" id="KW-0406">Ion transport</keyword>
<feature type="compositionally biased region" description="Basic and acidic residues" evidence="17">
    <location>
        <begin position="545"/>
        <end position="560"/>
    </location>
</feature>
<evidence type="ECO:0000256" key="11">
    <source>
        <dbReference type="ARBA" id="ARBA00023303"/>
    </source>
</evidence>
<dbReference type="AlphaFoldDB" id="A0A9J6C4W4"/>
<dbReference type="InterPro" id="IPR006029">
    <property type="entry name" value="Neurotrans-gated_channel_TM"/>
</dbReference>
<evidence type="ECO:0000256" key="9">
    <source>
        <dbReference type="ARBA" id="ARBA00023180"/>
    </source>
</evidence>
<evidence type="ECO:0000256" key="2">
    <source>
        <dbReference type="ARBA" id="ARBA00022448"/>
    </source>
</evidence>
<comment type="subcellular location">
    <subcellularLocation>
        <location evidence="1">Cell membrane</location>
        <topology evidence="1">Multi-pass membrane protein</topology>
    </subcellularLocation>
</comment>
<dbReference type="InterPro" id="IPR018000">
    <property type="entry name" value="Neurotransmitter_ion_chnl_CS"/>
</dbReference>
<dbReference type="FunFam" id="2.70.170.10:FF:000042">
    <property type="entry name" value="Blast:Glycine receptor subunit alpha-3"/>
    <property type="match status" value="1"/>
</dbReference>
<feature type="domain" description="Neurotransmitter-gated ion-channel transmembrane" evidence="19">
    <location>
        <begin position="327"/>
        <end position="536"/>
    </location>
</feature>
<evidence type="ECO:0000256" key="7">
    <source>
        <dbReference type="ARBA" id="ARBA00023065"/>
    </source>
</evidence>
<evidence type="ECO:0000256" key="13">
    <source>
        <dbReference type="ARBA" id="ARBA00061606"/>
    </source>
</evidence>
<dbReference type="PRINTS" id="PR00252">
    <property type="entry name" value="NRIONCHANNEL"/>
</dbReference>
<evidence type="ECO:0000313" key="21">
    <source>
        <dbReference type="Proteomes" id="UP001107558"/>
    </source>
</evidence>
<dbReference type="CDD" id="cd18987">
    <property type="entry name" value="LGIC_ECD_anion"/>
    <property type="match status" value="1"/>
</dbReference>
<dbReference type="Gene3D" id="1.20.58.390">
    <property type="entry name" value="Neurotransmitter-gated ion-channel transmembrane domain"/>
    <property type="match status" value="1"/>
</dbReference>
<dbReference type="GO" id="GO:0005230">
    <property type="term" value="F:extracellular ligand-gated monoatomic ion channel activity"/>
    <property type="evidence" value="ECO:0007669"/>
    <property type="project" value="InterPro"/>
</dbReference>
<dbReference type="OrthoDB" id="3176171at2759"/>
<evidence type="ECO:0000256" key="17">
    <source>
        <dbReference type="SAM" id="MobiDB-lite"/>
    </source>
</evidence>
<dbReference type="Proteomes" id="UP001107558">
    <property type="component" value="Chromosome 2"/>
</dbReference>
<feature type="transmembrane region" description="Helical" evidence="16">
    <location>
        <begin position="658"/>
        <end position="677"/>
    </location>
</feature>
<feature type="transmembrane region" description="Helical" evidence="16">
    <location>
        <begin position="383"/>
        <end position="406"/>
    </location>
</feature>
<dbReference type="GO" id="GO:0005886">
    <property type="term" value="C:plasma membrane"/>
    <property type="evidence" value="ECO:0007669"/>
    <property type="project" value="UniProtKB-SubCell"/>
</dbReference>
<keyword evidence="2 16" id="KW-0813">Transport</keyword>
<reference evidence="20" key="1">
    <citation type="submission" date="2021-03" db="EMBL/GenBank/DDBJ databases">
        <title>Chromosome level genome of the anhydrobiotic midge Polypedilum vanderplanki.</title>
        <authorList>
            <person name="Yoshida Y."/>
            <person name="Kikawada T."/>
            <person name="Gusev O."/>
        </authorList>
    </citation>
    <scope>NUCLEOTIDE SEQUENCE</scope>
    <source>
        <strain evidence="20">NIAS01</strain>
        <tissue evidence="20">Whole body or cell culture</tissue>
    </source>
</reference>
<keyword evidence="5 16" id="KW-0732">Signal</keyword>
<evidence type="ECO:0000256" key="14">
    <source>
        <dbReference type="ARBA" id="ARBA00073427"/>
    </source>
</evidence>
<dbReference type="InterPro" id="IPR036719">
    <property type="entry name" value="Neuro-gated_channel_TM_sf"/>
</dbReference>
<feature type="transmembrane region" description="Helical" evidence="16">
    <location>
        <begin position="319"/>
        <end position="340"/>
    </location>
</feature>
<dbReference type="SUPFAM" id="SSF63712">
    <property type="entry name" value="Nicotinic receptor ligand binding domain-like"/>
    <property type="match status" value="1"/>
</dbReference>
<dbReference type="PANTHER" id="PTHR18945">
    <property type="entry name" value="NEUROTRANSMITTER GATED ION CHANNEL"/>
    <property type="match status" value="1"/>
</dbReference>
<comment type="catalytic activity">
    <reaction evidence="12">
        <text>chloride(in) = chloride(out)</text>
        <dbReference type="Rhea" id="RHEA:29823"/>
        <dbReference type="ChEBI" id="CHEBI:17996"/>
    </reaction>
    <physiologicalReaction direction="left-to-right" evidence="12">
        <dbReference type="Rhea" id="RHEA:29824"/>
    </physiologicalReaction>
</comment>
<evidence type="ECO:0000256" key="12">
    <source>
        <dbReference type="ARBA" id="ARBA00051122"/>
    </source>
</evidence>
<evidence type="ECO:0000256" key="8">
    <source>
        <dbReference type="ARBA" id="ARBA00023136"/>
    </source>
</evidence>
<evidence type="ECO:0000259" key="18">
    <source>
        <dbReference type="Pfam" id="PF02931"/>
    </source>
</evidence>
<evidence type="ECO:0000256" key="6">
    <source>
        <dbReference type="ARBA" id="ARBA00022989"/>
    </source>
</evidence>
<dbReference type="CDD" id="cd19049">
    <property type="entry name" value="LGIC_TM_anion"/>
    <property type="match status" value="1"/>
</dbReference>
<feature type="signal peptide" evidence="16">
    <location>
        <begin position="1"/>
        <end position="18"/>
    </location>
</feature>
<dbReference type="GO" id="GO:0005254">
    <property type="term" value="F:chloride channel activity"/>
    <property type="evidence" value="ECO:0007669"/>
    <property type="project" value="UniProtKB-ARBA"/>
</dbReference>
<dbReference type="PROSITE" id="PS00236">
    <property type="entry name" value="NEUROTR_ION_CHANNEL"/>
    <property type="match status" value="1"/>
</dbReference>
<gene>
    <name evidence="20" type="ORF">PVAND_006666</name>
</gene>
<protein>
    <recommendedName>
        <fullName evidence="14">pH-sensitive chloride channel 2</fullName>
    </recommendedName>
    <alternativeName>
        <fullName evidence="15">Ligand-gated chloride channel protein hodor</fullName>
    </alternativeName>
</protein>
<dbReference type="EMBL" id="JADBJN010000002">
    <property type="protein sequence ID" value="KAG5676859.1"/>
    <property type="molecule type" value="Genomic_DNA"/>
</dbReference>
<evidence type="ECO:0000256" key="16">
    <source>
        <dbReference type="RuleBase" id="RU000687"/>
    </source>
</evidence>
<accession>A0A9J6C4W4</accession>
<dbReference type="Pfam" id="PF02931">
    <property type="entry name" value="Neur_chan_LBD"/>
    <property type="match status" value="1"/>
</dbReference>
<dbReference type="PRINTS" id="PR00253">
    <property type="entry name" value="GABAARECEPTR"/>
</dbReference>
<dbReference type="Gene3D" id="2.70.170.10">
    <property type="entry name" value="Neurotransmitter-gated ion-channel ligand-binding domain"/>
    <property type="match status" value="1"/>
</dbReference>
<dbReference type="InterPro" id="IPR006028">
    <property type="entry name" value="GABAA/Glycine_rcpt"/>
</dbReference>
<keyword evidence="9" id="KW-0325">Glycoprotein</keyword>
<evidence type="ECO:0000256" key="4">
    <source>
        <dbReference type="ARBA" id="ARBA00022692"/>
    </source>
</evidence>
<feature type="domain" description="Neurotransmitter-gated ion-channel ligand-binding" evidence="18">
    <location>
        <begin position="95"/>
        <end position="317"/>
    </location>
</feature>
<feature type="region of interest" description="Disordered" evidence="17">
    <location>
        <begin position="533"/>
        <end position="560"/>
    </location>
</feature>
<evidence type="ECO:0000256" key="10">
    <source>
        <dbReference type="ARBA" id="ARBA00023286"/>
    </source>
</evidence>
<keyword evidence="3" id="KW-1003">Cell membrane</keyword>
<dbReference type="InterPro" id="IPR038050">
    <property type="entry name" value="Neuro_actylchol_rec"/>
</dbReference>
<keyword evidence="11 16" id="KW-0407">Ion channel</keyword>
<dbReference type="GO" id="GO:0004888">
    <property type="term" value="F:transmembrane signaling receptor activity"/>
    <property type="evidence" value="ECO:0007669"/>
    <property type="project" value="InterPro"/>
</dbReference>
<dbReference type="Pfam" id="PF02932">
    <property type="entry name" value="Neur_chan_memb"/>
    <property type="match status" value="1"/>
</dbReference>
<feature type="chain" id="PRO_5039963549" description="pH-sensitive chloride channel 2" evidence="16">
    <location>
        <begin position="19"/>
        <end position="678"/>
    </location>
</feature>
<dbReference type="InterPro" id="IPR036734">
    <property type="entry name" value="Neur_chan_lig-bd_sf"/>
</dbReference>
<comment type="similarity">
    <text evidence="13 16">Belongs to the ligand-gated ion channel (TC 1.A.9) family.</text>
</comment>